<dbReference type="Pfam" id="PF00009">
    <property type="entry name" value="GTP_EFTU"/>
    <property type="match status" value="1"/>
</dbReference>
<dbReference type="InterPro" id="IPR053905">
    <property type="entry name" value="EF-G-like_DII"/>
</dbReference>
<dbReference type="SUPFAM" id="SSF52540">
    <property type="entry name" value="P-loop containing nucleoside triphosphate hydrolases"/>
    <property type="match status" value="1"/>
</dbReference>
<feature type="binding site" evidence="7">
    <location>
        <begin position="81"/>
        <end position="85"/>
    </location>
    <ligand>
        <name>GTP</name>
        <dbReference type="ChEBI" id="CHEBI:37565"/>
    </ligand>
</feature>
<dbReference type="Pfam" id="PF00679">
    <property type="entry name" value="EFG_C"/>
    <property type="match status" value="1"/>
</dbReference>
<dbReference type="PANTHER" id="PTHR43261">
    <property type="entry name" value="TRANSLATION ELONGATION FACTOR G-RELATED"/>
    <property type="match status" value="1"/>
</dbReference>
<keyword evidence="5 7" id="KW-0342">GTP-binding</keyword>
<dbReference type="InterPro" id="IPR004540">
    <property type="entry name" value="Transl_elong_EFG/EF2"/>
</dbReference>
<dbReference type="CDD" id="cd04088">
    <property type="entry name" value="EFG_mtEFG_II"/>
    <property type="match status" value="1"/>
</dbReference>
<dbReference type="InterPro" id="IPR020568">
    <property type="entry name" value="Ribosomal_Su5_D2-typ_SF"/>
</dbReference>
<dbReference type="PROSITE" id="PS51722">
    <property type="entry name" value="G_TR_2"/>
    <property type="match status" value="1"/>
</dbReference>
<keyword evidence="7" id="KW-0963">Cytoplasm</keyword>
<dbReference type="InterPro" id="IPR005225">
    <property type="entry name" value="Small_GTP-bd"/>
</dbReference>
<dbReference type="CDD" id="cd03713">
    <property type="entry name" value="EFG_mtEFG_C"/>
    <property type="match status" value="1"/>
</dbReference>
<dbReference type="Gene3D" id="3.30.70.240">
    <property type="match status" value="1"/>
</dbReference>
<organism evidence="10">
    <name type="scientific">uncultured Chlorobiota bacterium</name>
    <dbReference type="NCBI Taxonomy" id="156405"/>
    <lineage>
        <taxon>Bacteria</taxon>
        <taxon>Pseudomonadati</taxon>
        <taxon>Chlorobiota</taxon>
        <taxon>environmental samples</taxon>
    </lineage>
</organism>
<dbReference type="EMBL" id="AP011715">
    <property type="protein sequence ID" value="BAL55343.1"/>
    <property type="molecule type" value="Genomic_DNA"/>
</dbReference>
<dbReference type="FunFam" id="3.30.70.240:FF:000001">
    <property type="entry name" value="Elongation factor G"/>
    <property type="match status" value="1"/>
</dbReference>
<dbReference type="InterPro" id="IPR014721">
    <property type="entry name" value="Ribsml_uS5_D2-typ_fold_subgr"/>
</dbReference>
<dbReference type="Gene3D" id="3.40.50.300">
    <property type="entry name" value="P-loop containing nucleotide triphosphate hydrolases"/>
    <property type="match status" value="1"/>
</dbReference>
<dbReference type="Pfam" id="PF14492">
    <property type="entry name" value="EFG_III"/>
    <property type="match status" value="1"/>
</dbReference>
<reference evidence="10" key="1">
    <citation type="journal article" date="2005" name="Environ. Microbiol.">
        <title>Genetic and functional properties of uncultivated thermophilic crenarchaeotes from a subsurface gold mine as revealed by analysis of genome fragments.</title>
        <authorList>
            <person name="Nunoura T."/>
            <person name="Hirayama H."/>
            <person name="Takami H."/>
            <person name="Oida H."/>
            <person name="Nishi S."/>
            <person name="Shimamura S."/>
            <person name="Suzuki Y."/>
            <person name="Inagaki F."/>
            <person name="Takai K."/>
            <person name="Nealson K.H."/>
            <person name="Horikoshi K."/>
        </authorList>
    </citation>
    <scope>NUCLEOTIDE SEQUENCE</scope>
</reference>
<dbReference type="SUPFAM" id="SSF54980">
    <property type="entry name" value="EF-G C-terminal domain-like"/>
    <property type="match status" value="2"/>
</dbReference>
<dbReference type="GO" id="GO:0005525">
    <property type="term" value="F:GTP binding"/>
    <property type="evidence" value="ECO:0007669"/>
    <property type="project" value="UniProtKB-UniRule"/>
</dbReference>
<dbReference type="SUPFAM" id="SSF54211">
    <property type="entry name" value="Ribosomal protein S5 domain 2-like"/>
    <property type="match status" value="1"/>
</dbReference>
<dbReference type="Pfam" id="PF03764">
    <property type="entry name" value="EFG_IV"/>
    <property type="match status" value="1"/>
</dbReference>
<comment type="subcellular location">
    <subcellularLocation>
        <location evidence="7">Cytoplasm</location>
    </subcellularLocation>
</comment>
<feature type="domain" description="Tr-type G" evidence="9">
    <location>
        <begin position="8"/>
        <end position="283"/>
    </location>
</feature>
<evidence type="ECO:0000259" key="9">
    <source>
        <dbReference type="PROSITE" id="PS51722"/>
    </source>
</evidence>
<dbReference type="AlphaFoldDB" id="H5SGQ7"/>
<dbReference type="InterPro" id="IPR000640">
    <property type="entry name" value="EFG_V-like"/>
</dbReference>
<dbReference type="SMART" id="SM00838">
    <property type="entry name" value="EFG_C"/>
    <property type="match status" value="1"/>
</dbReference>
<dbReference type="FunFam" id="3.40.50.300:FF:000029">
    <property type="entry name" value="Elongation factor G"/>
    <property type="match status" value="1"/>
</dbReference>
<dbReference type="CDD" id="cd01886">
    <property type="entry name" value="EF-G"/>
    <property type="match status" value="1"/>
</dbReference>
<dbReference type="SUPFAM" id="SSF50447">
    <property type="entry name" value="Translation proteins"/>
    <property type="match status" value="1"/>
</dbReference>
<dbReference type="GO" id="GO:0003746">
    <property type="term" value="F:translation elongation factor activity"/>
    <property type="evidence" value="ECO:0007669"/>
    <property type="project" value="UniProtKB-UniRule"/>
</dbReference>
<evidence type="ECO:0000256" key="2">
    <source>
        <dbReference type="ARBA" id="ARBA00022741"/>
    </source>
</evidence>
<dbReference type="PRINTS" id="PR00315">
    <property type="entry name" value="ELONGATNFCT"/>
</dbReference>
<reference evidence="10" key="2">
    <citation type="journal article" date="2012" name="PLoS ONE">
        <title>A Deeply Branching Thermophilic Bacterium with an Ancient Acetyl-CoA Pathway Dominates a Subsurface Ecosystem.</title>
        <authorList>
            <person name="Takami H."/>
            <person name="Noguchi H."/>
            <person name="Takaki Y."/>
            <person name="Uchiyama I."/>
            <person name="Toyoda A."/>
            <person name="Nishi S."/>
            <person name="Chee G.-J."/>
            <person name="Arai W."/>
            <person name="Nunoura T."/>
            <person name="Itoh T."/>
            <person name="Hattori M."/>
            <person name="Takai K."/>
        </authorList>
    </citation>
    <scope>NUCLEOTIDE SEQUENCE</scope>
</reference>
<evidence type="ECO:0000313" key="10">
    <source>
        <dbReference type="EMBL" id="BAL55343.1"/>
    </source>
</evidence>
<dbReference type="InterPro" id="IPR041095">
    <property type="entry name" value="EFG_II"/>
</dbReference>
<proteinExistence type="inferred from homology"/>
<evidence type="ECO:0000256" key="5">
    <source>
        <dbReference type="ARBA" id="ARBA00023134"/>
    </source>
</evidence>
<keyword evidence="2 7" id="KW-0547">Nucleotide-binding</keyword>
<evidence type="ECO:0000256" key="7">
    <source>
        <dbReference type="HAMAP-Rule" id="MF_00054"/>
    </source>
</evidence>
<dbReference type="GO" id="GO:0032790">
    <property type="term" value="P:ribosome disassembly"/>
    <property type="evidence" value="ECO:0007669"/>
    <property type="project" value="TreeGrafter"/>
</dbReference>
<evidence type="ECO:0000256" key="3">
    <source>
        <dbReference type="ARBA" id="ARBA00022768"/>
    </source>
</evidence>
<dbReference type="SMART" id="SM00889">
    <property type="entry name" value="EFG_IV"/>
    <property type="match status" value="1"/>
</dbReference>
<evidence type="ECO:0000256" key="6">
    <source>
        <dbReference type="ARBA" id="ARBA00024731"/>
    </source>
</evidence>
<dbReference type="GO" id="GO:0005737">
    <property type="term" value="C:cytoplasm"/>
    <property type="evidence" value="ECO:0007669"/>
    <property type="project" value="UniProtKB-SubCell"/>
</dbReference>
<dbReference type="InterPro" id="IPR009000">
    <property type="entry name" value="Transl_B-barrel_sf"/>
</dbReference>
<dbReference type="Gene3D" id="3.30.70.870">
    <property type="entry name" value="Elongation Factor G (Translational Gtpase), domain 3"/>
    <property type="match status" value="1"/>
</dbReference>
<comment type="similarity">
    <text evidence="1 7">Belongs to the TRAFAC class translation factor GTPase superfamily. Classic translation factor GTPase family. EF-G/EF-2 subfamily.</text>
</comment>
<evidence type="ECO:0000256" key="1">
    <source>
        <dbReference type="ARBA" id="ARBA00005870"/>
    </source>
</evidence>
<dbReference type="InterPro" id="IPR035649">
    <property type="entry name" value="EFG_V"/>
</dbReference>
<dbReference type="FunFam" id="2.40.30.10:FF:000006">
    <property type="entry name" value="Elongation factor G"/>
    <property type="match status" value="1"/>
</dbReference>
<dbReference type="InterPro" id="IPR009022">
    <property type="entry name" value="EFG_III"/>
</dbReference>
<accession>H5SGQ7</accession>
<dbReference type="PROSITE" id="PS00301">
    <property type="entry name" value="G_TR_1"/>
    <property type="match status" value="1"/>
</dbReference>
<sequence length="694" mass="77226">MSRRVPIERLRNIGIIAHIDAGKTTTTERILYYTGLIHRMGEVDEGTAFTDYMEQEKERGITITSAAVTCLWRGYQITIIDTPGHVDFTAEVQRALRVLDGAVVIFCGVAGVQPQSEAVWHHADRYGVPRIAYVNKMDRVGANFSRVLDMIRQRLGAKPVAIHLPLDEGDRFAGVIDLIEQRLYIFDPETYGARYEALPLPEEYRERVTEAREQLLEAVAEVDDTLLERYLAGKELSPTEIRAALRQATLQRRIVPVCCGSSLRNIGVQLLLDAIVEYLPSPRDIGPARGYAVTNGSEATEIRPPEDDAPFAALCFKVLSDPYVGRLTFLRIYSGSLQPGRSLLNPRVGKHERLHKLLRMYANRREELPEAQAGDIIAVPGLRFSRTGDTLCDPHHPLLFEPIHFSPPVINQAIEARSAADQERLLEALQRLADEDPTFGYRIDEETGQILISGVGELHLEIIVDRLQREFGIPTKVGRPYVSYRETITRTVQQEGKFVRPGQGGSYSHYGHVVLELSPGERNSGIRFEHALTDPILPPAFIPAIERAIRDAAAVGPVAGYPVVDVTVRLIGGSYREGESSETDYQAAATLAFREGLARANPVLLEPIMLVEVLTPEEALGDILADLSARRARIEGIEVQGAFHQVRAQVPLAEMFGYITHLRSLTQGRGSYTMLFSHYEPVPQKVVASERVSV</sequence>
<dbReference type="InterPro" id="IPR035647">
    <property type="entry name" value="EFG_III/V"/>
</dbReference>
<evidence type="ECO:0000256" key="8">
    <source>
        <dbReference type="NCBIfam" id="TIGR00484"/>
    </source>
</evidence>
<dbReference type="PANTHER" id="PTHR43261:SF1">
    <property type="entry name" value="RIBOSOME-RELEASING FACTOR 2, MITOCHONDRIAL"/>
    <property type="match status" value="1"/>
</dbReference>
<dbReference type="Gene3D" id="3.30.230.10">
    <property type="match status" value="1"/>
</dbReference>
<dbReference type="InterPro" id="IPR000795">
    <property type="entry name" value="T_Tr_GTP-bd_dom"/>
</dbReference>
<dbReference type="NCBIfam" id="TIGR00484">
    <property type="entry name" value="EF-G"/>
    <property type="match status" value="1"/>
</dbReference>
<dbReference type="Gene3D" id="2.40.30.10">
    <property type="entry name" value="Translation factors"/>
    <property type="match status" value="1"/>
</dbReference>
<keyword evidence="3 7" id="KW-0251">Elongation factor</keyword>
<dbReference type="GO" id="GO:0003924">
    <property type="term" value="F:GTPase activity"/>
    <property type="evidence" value="ECO:0007669"/>
    <property type="project" value="InterPro"/>
</dbReference>
<evidence type="ECO:0000256" key="4">
    <source>
        <dbReference type="ARBA" id="ARBA00022917"/>
    </source>
</evidence>
<comment type="function">
    <text evidence="6 7">Catalyzes the GTP-dependent ribosomal translocation step during translation elongation. During this step, the ribosome changes from the pre-translocational (PRE) to the post-translocational (POST) state as the newly formed A-site-bound peptidyl-tRNA and P-site-bound deacylated tRNA move to the P and E sites, respectively. Catalyzes the coordinated movement of the two tRNA molecules, the mRNA and conformational changes in the ribosome.</text>
</comment>
<dbReference type="Pfam" id="PF22042">
    <property type="entry name" value="EF-G_D2"/>
    <property type="match status" value="1"/>
</dbReference>
<feature type="binding site" evidence="7">
    <location>
        <begin position="17"/>
        <end position="24"/>
    </location>
    <ligand>
        <name>GTP</name>
        <dbReference type="ChEBI" id="CHEBI:37565"/>
    </ligand>
</feature>
<protein>
    <recommendedName>
        <fullName evidence="7 8">Elongation factor G</fullName>
        <shortName evidence="7">EF-G</shortName>
    </recommendedName>
</protein>
<name>H5SGQ7_9BACT</name>
<dbReference type="NCBIfam" id="TIGR00231">
    <property type="entry name" value="small_GTP"/>
    <property type="match status" value="1"/>
</dbReference>
<dbReference type="InterPro" id="IPR031157">
    <property type="entry name" value="G_TR_CS"/>
</dbReference>
<keyword evidence="4 7" id="KW-0648">Protein biosynthesis</keyword>
<dbReference type="CDD" id="cd16262">
    <property type="entry name" value="EFG_III"/>
    <property type="match status" value="1"/>
</dbReference>
<gene>
    <name evidence="7" type="primary">fusA</name>
    <name evidence="10" type="ORF">HGMM_F27B02C45</name>
</gene>
<dbReference type="NCBIfam" id="NF009381">
    <property type="entry name" value="PRK12740.1-5"/>
    <property type="match status" value="1"/>
</dbReference>
<dbReference type="FunFam" id="3.30.70.870:FF:000001">
    <property type="entry name" value="Elongation factor G"/>
    <property type="match status" value="1"/>
</dbReference>
<dbReference type="InterPro" id="IPR005517">
    <property type="entry name" value="Transl_elong_EFG/EF2_IV"/>
</dbReference>
<dbReference type="HAMAP" id="MF_00054_B">
    <property type="entry name" value="EF_G_EF_2_B"/>
    <property type="match status" value="1"/>
</dbReference>
<dbReference type="InterPro" id="IPR027417">
    <property type="entry name" value="P-loop_NTPase"/>
</dbReference>
<feature type="binding site" evidence="7">
    <location>
        <begin position="135"/>
        <end position="138"/>
    </location>
    <ligand>
        <name>GTP</name>
        <dbReference type="ChEBI" id="CHEBI:37565"/>
    </ligand>
</feature>